<sequence length="64" mass="7208">MPTIGWRDIACTEAAGPVQFRNMTVHIGPEHVARWKTDPDGRFKLTVSASDPTRAHLEKFYPSL</sequence>
<dbReference type="Proteomes" id="UP000432089">
    <property type="component" value="Unassembled WGS sequence"/>
</dbReference>
<name>A0A7V7PKI5_9HYPH</name>
<dbReference type="AlphaFoldDB" id="A0A7V7PKI5"/>
<comment type="caution">
    <text evidence="1">The sequence shown here is derived from an EMBL/GenBank/DDBJ whole genome shotgun (WGS) entry which is preliminary data.</text>
</comment>
<dbReference type="EMBL" id="VZDO01000023">
    <property type="protein sequence ID" value="KAB0676404.1"/>
    <property type="molecule type" value="Genomic_DNA"/>
</dbReference>
<evidence type="ECO:0000313" key="1">
    <source>
        <dbReference type="EMBL" id="KAB0676404.1"/>
    </source>
</evidence>
<accession>A0A7V7PKI5</accession>
<organism evidence="1 2">
    <name type="scientific">Plantimonas leprariae</name>
    <dbReference type="NCBI Taxonomy" id="2615207"/>
    <lineage>
        <taxon>Bacteria</taxon>
        <taxon>Pseudomonadati</taxon>
        <taxon>Pseudomonadota</taxon>
        <taxon>Alphaproteobacteria</taxon>
        <taxon>Hyphomicrobiales</taxon>
        <taxon>Aurantimonadaceae</taxon>
        <taxon>Plantimonas</taxon>
    </lineage>
</organism>
<dbReference type="RefSeq" id="WP_150973339.1">
    <property type="nucleotide sequence ID" value="NZ_VZDO01000023.1"/>
</dbReference>
<protein>
    <submittedName>
        <fullName evidence="1">Uncharacterized protein</fullName>
    </submittedName>
</protein>
<keyword evidence="2" id="KW-1185">Reference proteome</keyword>
<reference evidence="1 2" key="1">
    <citation type="submission" date="2019-09" db="EMBL/GenBank/DDBJ databases">
        <title>YIM 132180 draft genome.</title>
        <authorList>
            <person name="Zhang K."/>
        </authorList>
    </citation>
    <scope>NUCLEOTIDE SEQUENCE [LARGE SCALE GENOMIC DNA]</scope>
    <source>
        <strain evidence="1 2">YIM 132180</strain>
    </source>
</reference>
<proteinExistence type="predicted"/>
<evidence type="ECO:0000313" key="2">
    <source>
        <dbReference type="Proteomes" id="UP000432089"/>
    </source>
</evidence>
<gene>
    <name evidence="1" type="ORF">F6X38_21140</name>
</gene>